<proteinExistence type="predicted"/>
<accession>A0A1Z5JCZ2</accession>
<dbReference type="AlphaFoldDB" id="A0A1Z5JCZ2"/>
<dbReference type="GO" id="GO:0000149">
    <property type="term" value="F:SNARE binding"/>
    <property type="evidence" value="ECO:0007669"/>
    <property type="project" value="TreeGrafter"/>
</dbReference>
<dbReference type="GO" id="GO:0000145">
    <property type="term" value="C:exocyst"/>
    <property type="evidence" value="ECO:0007669"/>
    <property type="project" value="InterPro"/>
</dbReference>
<evidence type="ECO:0008006" key="3">
    <source>
        <dbReference type="Google" id="ProtNLM"/>
    </source>
</evidence>
<dbReference type="EMBL" id="BDSP01000043">
    <property type="protein sequence ID" value="GAX11638.1"/>
    <property type="molecule type" value="Genomic_DNA"/>
</dbReference>
<sequence>MTEGNNNEPTSPAGDLYKIFKRRGRLYLQEASSKQEDEDGQSITSETASAISGCELERSGVRIYLLNNFSRKQLSTHHLSTPFVPFVEGFQALLENEYKLALHDNNTHVDTTEAHLAAARNILCQLRSSFTEMKQTTSQLQIPTHSRRVLFQLVEYFLRQKARLINKSATNDDVAKRITLINELLKMIEDIFPQYNISDVWQSDLNALVERYLDEGVRKSLRTFRQANMRSLFTREIQQKQTGRVGTSFPAAVIQIVDNQLVAAKRCLSSDYIQVVQSACNEEISELVAEMLQAVELACNSLNAKQLCAFINDVDRLRELMKKRNTKYVTRPSFKKRAEQLDKDTIYLSQHASALLAQRLMKELVKLEKILSNIGDARWETDASRTGALRIVSVLTVQFKRFDSYLGDAFPRFLKACFDQTMQLYVEALLRNTFRRRCVARSVSQGLEADYAVLLNFFNSDLLDKHYGRQGFYNLPTLNLHLHLLKSIANITQPERSADDLKQDIQALLRALEPTENATRLIMHFAALDQQYEDFDSNKWLKVIAEARNENTIDSDSSFCFDTRLVIPFLEKHVESFTRRTTSSRQERPVVQRIRNLKKPPVVLRSQSDTVSIV</sequence>
<dbReference type="InParanoid" id="A0A1Z5JCZ2"/>
<evidence type="ECO:0000313" key="1">
    <source>
        <dbReference type="EMBL" id="GAX11638.1"/>
    </source>
</evidence>
<dbReference type="PANTHER" id="PTHR21292">
    <property type="entry name" value="EXOCYST COMPLEX COMPONENT SEC6-RELATED"/>
    <property type="match status" value="1"/>
</dbReference>
<protein>
    <recommendedName>
        <fullName evidence="3">Exocyst complex component Sec6</fullName>
    </recommendedName>
</protein>
<dbReference type="Proteomes" id="UP000198406">
    <property type="component" value="Unassembled WGS sequence"/>
</dbReference>
<dbReference type="GO" id="GO:0006887">
    <property type="term" value="P:exocytosis"/>
    <property type="evidence" value="ECO:0007669"/>
    <property type="project" value="InterPro"/>
</dbReference>
<dbReference type="GO" id="GO:0051601">
    <property type="term" value="P:exocyst localization"/>
    <property type="evidence" value="ECO:0007669"/>
    <property type="project" value="TreeGrafter"/>
</dbReference>
<comment type="caution">
    <text evidence="1">The sequence shown here is derived from an EMBL/GenBank/DDBJ whole genome shotgun (WGS) entry which is preliminary data.</text>
</comment>
<evidence type="ECO:0000313" key="2">
    <source>
        <dbReference type="Proteomes" id="UP000198406"/>
    </source>
</evidence>
<name>A0A1Z5JCZ2_FISSO</name>
<dbReference type="PANTHER" id="PTHR21292:SF1">
    <property type="entry name" value="EXOCYST COMPLEX COMPONENT 3"/>
    <property type="match status" value="1"/>
</dbReference>
<organism evidence="1 2">
    <name type="scientific">Fistulifera solaris</name>
    <name type="common">Oleaginous diatom</name>
    <dbReference type="NCBI Taxonomy" id="1519565"/>
    <lineage>
        <taxon>Eukaryota</taxon>
        <taxon>Sar</taxon>
        <taxon>Stramenopiles</taxon>
        <taxon>Ochrophyta</taxon>
        <taxon>Bacillariophyta</taxon>
        <taxon>Bacillariophyceae</taxon>
        <taxon>Bacillariophycidae</taxon>
        <taxon>Naviculales</taxon>
        <taxon>Naviculaceae</taxon>
        <taxon>Fistulifera</taxon>
    </lineage>
</organism>
<keyword evidence="2" id="KW-1185">Reference proteome</keyword>
<reference evidence="1 2" key="1">
    <citation type="journal article" date="2015" name="Plant Cell">
        <title>Oil accumulation by the oleaginous diatom Fistulifera solaris as revealed by the genome and transcriptome.</title>
        <authorList>
            <person name="Tanaka T."/>
            <person name="Maeda Y."/>
            <person name="Veluchamy A."/>
            <person name="Tanaka M."/>
            <person name="Abida H."/>
            <person name="Marechal E."/>
            <person name="Bowler C."/>
            <person name="Muto M."/>
            <person name="Sunaga Y."/>
            <person name="Tanaka M."/>
            <person name="Yoshino T."/>
            <person name="Taniguchi T."/>
            <person name="Fukuda Y."/>
            <person name="Nemoto M."/>
            <person name="Matsumoto M."/>
            <person name="Wong P.S."/>
            <person name="Aburatani S."/>
            <person name="Fujibuchi W."/>
        </authorList>
    </citation>
    <scope>NUCLEOTIDE SEQUENCE [LARGE SCALE GENOMIC DNA]</scope>
    <source>
        <strain evidence="1 2">JPCC DA0580</strain>
    </source>
</reference>
<dbReference type="InterPro" id="IPR010326">
    <property type="entry name" value="EXOC3/Sec6"/>
</dbReference>
<gene>
    <name evidence="1" type="ORF">FisN_30Lh013</name>
</gene>